<keyword evidence="3" id="KW-1185">Reference proteome</keyword>
<keyword evidence="1" id="KW-0812">Transmembrane</keyword>
<evidence type="ECO:0000256" key="1">
    <source>
        <dbReference type="SAM" id="Phobius"/>
    </source>
</evidence>
<evidence type="ECO:0000313" key="3">
    <source>
        <dbReference type="Proteomes" id="UP000316621"/>
    </source>
</evidence>
<dbReference type="AlphaFoldDB" id="A0A4Y7KJR8"/>
<proteinExistence type="predicted"/>
<feature type="transmembrane region" description="Helical" evidence="1">
    <location>
        <begin position="43"/>
        <end position="61"/>
    </location>
</feature>
<gene>
    <name evidence="2" type="ORF">C5167_035479</name>
</gene>
<dbReference type="EMBL" id="CM010721">
    <property type="protein sequence ID" value="RZC72308.1"/>
    <property type="molecule type" value="Genomic_DNA"/>
</dbReference>
<feature type="transmembrane region" description="Helical" evidence="1">
    <location>
        <begin position="67"/>
        <end position="90"/>
    </location>
</feature>
<keyword evidence="1" id="KW-1133">Transmembrane helix</keyword>
<dbReference type="Proteomes" id="UP000316621">
    <property type="component" value="Chromosome 7"/>
</dbReference>
<organism evidence="2 3">
    <name type="scientific">Papaver somniferum</name>
    <name type="common">Opium poppy</name>
    <dbReference type="NCBI Taxonomy" id="3469"/>
    <lineage>
        <taxon>Eukaryota</taxon>
        <taxon>Viridiplantae</taxon>
        <taxon>Streptophyta</taxon>
        <taxon>Embryophyta</taxon>
        <taxon>Tracheophyta</taxon>
        <taxon>Spermatophyta</taxon>
        <taxon>Magnoliopsida</taxon>
        <taxon>Ranunculales</taxon>
        <taxon>Papaveraceae</taxon>
        <taxon>Papaveroideae</taxon>
        <taxon>Papaver</taxon>
    </lineage>
</organism>
<sequence length="128" mass="14538">MHPSSEEHRVLMPHPLCPQLVQCIIFGSALLGRSSRRTYTDHLPLKFGHFCKLFSIIFVLVKVAPDIRIFTAATSMIFIVIIISPLIILLRDIQSLFERNMRARCLSAYIASVIIRIIILGIPSIIRI</sequence>
<reference evidence="2 3" key="1">
    <citation type="journal article" date="2018" name="Science">
        <title>The opium poppy genome and morphinan production.</title>
        <authorList>
            <person name="Guo L."/>
            <person name="Winzer T."/>
            <person name="Yang X."/>
            <person name="Li Y."/>
            <person name="Ning Z."/>
            <person name="He Z."/>
            <person name="Teodor R."/>
            <person name="Lu Y."/>
            <person name="Bowser T.A."/>
            <person name="Graham I.A."/>
            <person name="Ye K."/>
        </authorList>
    </citation>
    <scope>NUCLEOTIDE SEQUENCE [LARGE SCALE GENOMIC DNA]</scope>
    <source>
        <strain evidence="3">cv. HN1</strain>
        <tissue evidence="2">Leaves</tissue>
    </source>
</reference>
<evidence type="ECO:0000313" key="2">
    <source>
        <dbReference type="EMBL" id="RZC72308.1"/>
    </source>
</evidence>
<keyword evidence="1" id="KW-0472">Membrane</keyword>
<feature type="transmembrane region" description="Helical" evidence="1">
    <location>
        <begin position="12"/>
        <end position="31"/>
    </location>
</feature>
<dbReference type="Gramene" id="RZC72308">
    <property type="protein sequence ID" value="RZC72308"/>
    <property type="gene ID" value="C5167_035479"/>
</dbReference>
<feature type="transmembrane region" description="Helical" evidence="1">
    <location>
        <begin position="106"/>
        <end position="126"/>
    </location>
</feature>
<accession>A0A4Y7KJR8</accession>
<protein>
    <submittedName>
        <fullName evidence="2">Uncharacterized protein</fullName>
    </submittedName>
</protein>
<name>A0A4Y7KJR8_PAPSO</name>